<evidence type="ECO:0000256" key="5">
    <source>
        <dbReference type="SAM" id="Phobius"/>
    </source>
</evidence>
<feature type="transmembrane region" description="Helical" evidence="5">
    <location>
        <begin position="47"/>
        <end position="66"/>
    </location>
</feature>
<keyword evidence="2 5" id="KW-0812">Transmembrane</keyword>
<dbReference type="KEGG" id="fil:BN1229_v1_2433"/>
<keyword evidence="7" id="KW-1185">Reference proteome</keyword>
<keyword evidence="3 5" id="KW-1133">Transmembrane helix</keyword>
<organism evidence="6 7">
    <name type="scientific">Candidatus Filomicrobium marinum</name>
    <dbReference type="NCBI Taxonomy" id="1608628"/>
    <lineage>
        <taxon>Bacteria</taxon>
        <taxon>Pseudomonadati</taxon>
        <taxon>Pseudomonadota</taxon>
        <taxon>Alphaproteobacteria</taxon>
        <taxon>Hyphomicrobiales</taxon>
        <taxon>Hyphomicrobiaceae</taxon>
        <taxon>Filomicrobium</taxon>
    </lineage>
</organism>
<dbReference type="Pfam" id="PF13564">
    <property type="entry name" value="DoxX_2"/>
    <property type="match status" value="1"/>
</dbReference>
<sequence length="94" mass="10363">MRTRAMLWVGWGLSGLFALFMLGASVTPKLAQMPIAEETMAQLGWPPGYAFMIGIIELVCVVLFLIPRTSFFRASYRKTGSHFSGSILVCSARC</sequence>
<keyword evidence="4 5" id="KW-0472">Membrane</keyword>
<reference evidence="7" key="1">
    <citation type="submission" date="2015-02" db="EMBL/GenBank/DDBJ databases">
        <authorList>
            <person name="Chooi Y.-H."/>
        </authorList>
    </citation>
    <scope>NUCLEOTIDE SEQUENCE [LARGE SCALE GENOMIC DNA]</scope>
    <source>
        <strain evidence="7">strain Y</strain>
    </source>
</reference>
<name>A0A0D6JJB2_9HYPH</name>
<protein>
    <submittedName>
        <fullName evidence="6">Uncharacterized protein</fullName>
    </submittedName>
</protein>
<dbReference type="InterPro" id="IPR032808">
    <property type="entry name" value="DoxX"/>
</dbReference>
<accession>A0A0D6JJB2</accession>
<dbReference type="GO" id="GO:0016020">
    <property type="term" value="C:membrane"/>
    <property type="evidence" value="ECO:0007669"/>
    <property type="project" value="UniProtKB-SubCell"/>
</dbReference>
<evidence type="ECO:0000313" key="6">
    <source>
        <dbReference type="EMBL" id="CPR22048.1"/>
    </source>
</evidence>
<evidence type="ECO:0000256" key="3">
    <source>
        <dbReference type="ARBA" id="ARBA00022989"/>
    </source>
</evidence>
<dbReference type="EMBL" id="LN829119">
    <property type="protein sequence ID" value="CPR22048.1"/>
    <property type="molecule type" value="Genomic_DNA"/>
</dbReference>
<comment type="subcellular location">
    <subcellularLocation>
        <location evidence="1">Membrane</location>
        <topology evidence="1">Multi-pass membrane protein</topology>
    </subcellularLocation>
</comment>
<dbReference type="AlphaFoldDB" id="A0A0D6JJB2"/>
<dbReference type="KEGG" id="fiy:BN1229_v1_3481"/>
<evidence type="ECO:0000256" key="2">
    <source>
        <dbReference type="ARBA" id="ARBA00022692"/>
    </source>
</evidence>
<evidence type="ECO:0000313" key="7">
    <source>
        <dbReference type="Proteomes" id="UP000033187"/>
    </source>
</evidence>
<dbReference type="Proteomes" id="UP000033187">
    <property type="component" value="Chromosome 1"/>
</dbReference>
<dbReference type="RefSeq" id="WP_244464905.1">
    <property type="nucleotide sequence ID" value="NZ_LN829118.1"/>
</dbReference>
<evidence type="ECO:0000256" key="4">
    <source>
        <dbReference type="ARBA" id="ARBA00023136"/>
    </source>
</evidence>
<gene>
    <name evidence="6" type="ORF">YBN1229_v1_3481</name>
</gene>
<evidence type="ECO:0000256" key="1">
    <source>
        <dbReference type="ARBA" id="ARBA00004141"/>
    </source>
</evidence>
<proteinExistence type="predicted"/>